<dbReference type="InterPro" id="IPR023365">
    <property type="entry name" value="Sortase_dom-sf"/>
</dbReference>
<dbReference type="CDD" id="cd06166">
    <property type="entry name" value="Sortase_D_2"/>
    <property type="match status" value="1"/>
</dbReference>
<dbReference type="Proteomes" id="UP000092971">
    <property type="component" value="Chromosome"/>
</dbReference>
<evidence type="ECO:0000256" key="2">
    <source>
        <dbReference type="PIRSR" id="PIRSR605754-1"/>
    </source>
</evidence>
<dbReference type="EMBL" id="CP014672">
    <property type="protein sequence ID" value="ANW98662.1"/>
    <property type="molecule type" value="Genomic_DNA"/>
</dbReference>
<dbReference type="Gene3D" id="2.40.260.10">
    <property type="entry name" value="Sortase"/>
    <property type="match status" value="1"/>
</dbReference>
<sequence>MRFKSVLLIIIGVLIAMYPVVKDIYTIYMQKKLLKEWEEETKTHRLSGVFAANTSETDEDAINSYLTLDEIFSHLNESETEDTMNENEKSHTVLGVIKIEKINLLLPVIDGATPEILKIGAGKLTGTTDIGQIGNTAISAHRSHAYGRNFNRLGELEEGDIVVISTADADYTYKVFNIQIVEPDDVSVLKKSKTESILTLITCHPLYKATHRLIVQARLVSATFHSISHTE</sequence>
<dbReference type="NCBIfam" id="TIGR01076">
    <property type="entry name" value="sortase_fam"/>
    <property type="match status" value="1"/>
</dbReference>
<dbReference type="InterPro" id="IPR042000">
    <property type="entry name" value="Sortase_D_2"/>
</dbReference>
<keyword evidence="1" id="KW-0378">Hydrolase</keyword>
<evidence type="ECO:0000313" key="4">
    <source>
        <dbReference type="Proteomes" id="UP000092971"/>
    </source>
</evidence>
<evidence type="ECO:0000313" key="3">
    <source>
        <dbReference type="EMBL" id="ANW98662.1"/>
    </source>
</evidence>
<evidence type="ECO:0000256" key="1">
    <source>
        <dbReference type="ARBA" id="ARBA00022801"/>
    </source>
</evidence>
<proteinExistence type="predicted"/>
<organism evidence="3 4">
    <name type="scientific">Thermoclostridium stercorarium subsp. thermolacticum DSM 2910</name>
    <dbReference type="NCBI Taxonomy" id="1121336"/>
    <lineage>
        <taxon>Bacteria</taxon>
        <taxon>Bacillati</taxon>
        <taxon>Bacillota</taxon>
        <taxon>Clostridia</taxon>
        <taxon>Eubacteriales</taxon>
        <taxon>Oscillospiraceae</taxon>
        <taxon>Thermoclostridium</taxon>
    </lineage>
</organism>
<dbReference type="AlphaFoldDB" id="A0A1B1YD21"/>
<protein>
    <submittedName>
        <fullName evidence="3">Sortase</fullName>
    </submittedName>
</protein>
<dbReference type="Pfam" id="PF04203">
    <property type="entry name" value="Sortase"/>
    <property type="match status" value="1"/>
</dbReference>
<dbReference type="RefSeq" id="WP_015358998.1">
    <property type="nucleotide sequence ID" value="NZ_CP014672.1"/>
</dbReference>
<dbReference type="InterPro" id="IPR005754">
    <property type="entry name" value="Sortase"/>
</dbReference>
<dbReference type="GO" id="GO:0016787">
    <property type="term" value="F:hydrolase activity"/>
    <property type="evidence" value="ECO:0007669"/>
    <property type="project" value="UniProtKB-KW"/>
</dbReference>
<name>A0A1B1YD21_THEST</name>
<accession>A0A1B1YD21</accession>
<reference evidence="3 4" key="1">
    <citation type="submission" date="2016-02" db="EMBL/GenBank/DDBJ databases">
        <title>Comparison of Clostridium stercorarium subspecies using comparative genomics and transcriptomics.</title>
        <authorList>
            <person name="Schellenberg J."/>
            <person name="Thallinger G."/>
            <person name="Levin D.B."/>
            <person name="Zhang X."/>
            <person name="Alvare G."/>
            <person name="Fristensky B."/>
            <person name="Sparling R."/>
        </authorList>
    </citation>
    <scope>NUCLEOTIDE SEQUENCE [LARGE SCALE GENOMIC DNA]</scope>
    <source>
        <strain evidence="3 4">DSM 2910</strain>
    </source>
</reference>
<feature type="active site" description="Acyl-thioester intermediate" evidence="2">
    <location>
        <position position="203"/>
    </location>
</feature>
<gene>
    <name evidence="3" type="ORF">CSTERTH_06270</name>
</gene>
<dbReference type="OrthoDB" id="154054at2"/>
<dbReference type="SUPFAM" id="SSF63817">
    <property type="entry name" value="Sortase"/>
    <property type="match status" value="1"/>
</dbReference>
<feature type="active site" description="Proton donor/acceptor" evidence="2">
    <location>
        <position position="141"/>
    </location>
</feature>